<keyword evidence="1" id="KW-0812">Transmembrane</keyword>
<keyword evidence="1" id="KW-1133">Transmembrane helix</keyword>
<evidence type="ECO:0000313" key="2">
    <source>
        <dbReference type="EMBL" id="TPE57775.1"/>
    </source>
</evidence>
<keyword evidence="3" id="KW-1185">Reference proteome</keyword>
<gene>
    <name evidence="2" type="ORF">FJO69_01070</name>
</gene>
<keyword evidence="1" id="KW-0472">Membrane</keyword>
<proteinExistence type="predicted"/>
<dbReference type="Proteomes" id="UP000319776">
    <property type="component" value="Unassembled WGS sequence"/>
</dbReference>
<dbReference type="AlphaFoldDB" id="A0A501XB10"/>
<organism evidence="2 3">
    <name type="scientific">[Mycoplasma] falconis</name>
    <dbReference type="NCBI Taxonomy" id="92403"/>
    <lineage>
        <taxon>Bacteria</taxon>
        <taxon>Bacillati</taxon>
        <taxon>Mycoplasmatota</taxon>
        <taxon>Mycoplasmoidales</taxon>
        <taxon>Metamycoplasmataceae</taxon>
        <taxon>Metamycoplasma</taxon>
    </lineage>
</organism>
<accession>A0A501XB10</accession>
<protein>
    <submittedName>
        <fullName evidence="2">Uncharacterized protein</fullName>
    </submittedName>
</protein>
<sequence>MRSKIWKSIIAIFTVIAFIAIVLTAILFKGLNKYRPSIYNYESYLSPNIITKLKKEYNYKEFKEISEFSQALNQEKAIAGVGSDFQAGQLIIDKKIKKINFEKIYGVGTNNWNLRKNFYTPNVIEHIEELDNMVLLNIEEKKKNNEKVGFWSDGKNYLSLPKGIYADSENINEYVEKLKEENFKKYGDPYDHFYDYILPYYSQDKGFAYNINETTRPNLNIESVKKQLEDQSEKLSWIEIANILKNNNYKHFGWTNAYIDNLMIGAITYGENWKEIFTKKVNGKDLFNFNNDNYKLAIDSFNKFVKYASGASIRDTQYNFFSSDGLELLNFLIEPKTGRSDVAIVYNGDALDAYYSSDNFSSVEEGKIRFIRPKNNYILMDNWILSNGLSEKDSDAFLETLKDLVYQLNPSVNQYINALLFEDSLLHFKDKKWSNYLKSYIVSQMTIALEKDKTLSEKLEQILKDINTNKNYDEDNKIAKIDSVLNLFNIDINTIKLIENNNFDVNKSKISIFNSIANLSSLQLNELTTKMHEINNLIKDPLLLIEDEFFKEFKEIIDENSETLEENKELFNKQVELFKNDQEFIETLSQKTNQKITSENFVSYNQSMFERFLDNPRNPQNYNWFLVWRDGAYGDGQDEETNLFSEIFEDLFTESSIAEISNFDYISYTPTDLMTYEFIKKWYFAGDEQAIAIYQQPEPNNEYKVYSYPFIDNNLRTKIASYYFETTKS</sequence>
<feature type="transmembrane region" description="Helical" evidence="1">
    <location>
        <begin position="9"/>
        <end position="28"/>
    </location>
</feature>
<dbReference type="OrthoDB" id="403918at2"/>
<name>A0A501XB10_9BACT</name>
<reference evidence="2 3" key="1">
    <citation type="submission" date="2019-06" db="EMBL/GenBank/DDBJ databases">
        <title>Mycoplasma falconis type strain whole genome sequence.</title>
        <authorList>
            <person name="Spergser J."/>
        </authorList>
    </citation>
    <scope>NUCLEOTIDE SEQUENCE [LARGE SCALE GENOMIC DNA]</scope>
    <source>
        <strain evidence="2 3">ATCC 51372</strain>
    </source>
</reference>
<evidence type="ECO:0000313" key="3">
    <source>
        <dbReference type="Proteomes" id="UP000319776"/>
    </source>
</evidence>
<dbReference type="EMBL" id="VFSS01000002">
    <property type="protein sequence ID" value="TPE57775.1"/>
    <property type="molecule type" value="Genomic_DNA"/>
</dbReference>
<dbReference type="RefSeq" id="WP_140781160.1">
    <property type="nucleotide sequence ID" value="NZ_VFSS01000002.1"/>
</dbReference>
<comment type="caution">
    <text evidence="2">The sequence shown here is derived from an EMBL/GenBank/DDBJ whole genome shotgun (WGS) entry which is preliminary data.</text>
</comment>
<evidence type="ECO:0000256" key="1">
    <source>
        <dbReference type="SAM" id="Phobius"/>
    </source>
</evidence>